<dbReference type="Proteomes" id="UP001290455">
    <property type="component" value="Unassembled WGS sequence"/>
</dbReference>
<dbReference type="Pfam" id="PF01869">
    <property type="entry name" value="BcrAD_BadFG"/>
    <property type="match status" value="1"/>
</dbReference>
<gene>
    <name evidence="2" type="ORF">SM124_18430</name>
</gene>
<evidence type="ECO:0000313" key="3">
    <source>
        <dbReference type="Proteomes" id="UP001290455"/>
    </source>
</evidence>
<sequence length="325" mass="35015">MYVLGIDGGGTKTIGVIADESGTVVAISIVGATNQNGVDLERVKQEFQLLFQDLKNQNQEVFDSITHVFAGMSGVDRESAKANINEMISFFVPNNVSVFIDNDGVNALFAGTLGDLGIVQIGGTGSISFGMNETGIHSRVGGWGYLIDDEISGFALGKEALRAAFAESDQRGGKTLLTPFILKHFQTESISEVIPYIYQLGMSRDVIAPLGKLVIEAADEGDSVAKTIIYELSMRTAFSISTLIKRLFPNQDRRIPVVLAGGIYKRAEWFSPIILEGLAQQDISADLIEPLLPPVGGAVIAALKQAGADINQTFVQTFIETNKYF</sequence>
<evidence type="ECO:0000313" key="2">
    <source>
        <dbReference type="EMBL" id="MDZ5473698.1"/>
    </source>
</evidence>
<accession>A0ABU5J2P9</accession>
<proteinExistence type="predicted"/>
<dbReference type="PANTHER" id="PTHR43190:SF3">
    <property type="entry name" value="N-ACETYL-D-GLUCOSAMINE KINASE"/>
    <property type="match status" value="1"/>
</dbReference>
<dbReference type="InterPro" id="IPR002731">
    <property type="entry name" value="ATPase_BadF"/>
</dbReference>
<dbReference type="EMBL" id="JAXOFX010000015">
    <property type="protein sequence ID" value="MDZ5473698.1"/>
    <property type="molecule type" value="Genomic_DNA"/>
</dbReference>
<dbReference type="CDD" id="cd24007">
    <property type="entry name" value="ASKHA_NBD_eukNAGK-like"/>
    <property type="match status" value="1"/>
</dbReference>
<organism evidence="2 3">
    <name type="scientific">Robertmurraya mangrovi</name>
    <dbReference type="NCBI Taxonomy" id="3098077"/>
    <lineage>
        <taxon>Bacteria</taxon>
        <taxon>Bacillati</taxon>
        <taxon>Bacillota</taxon>
        <taxon>Bacilli</taxon>
        <taxon>Bacillales</taxon>
        <taxon>Bacillaceae</taxon>
        <taxon>Robertmurraya</taxon>
    </lineage>
</organism>
<evidence type="ECO:0000259" key="1">
    <source>
        <dbReference type="Pfam" id="PF01869"/>
    </source>
</evidence>
<reference evidence="2 3" key="1">
    <citation type="submission" date="2023-11" db="EMBL/GenBank/DDBJ databases">
        <title>Bacillus jintuensis, isolated from a mudflat on the Beibu Gulf coast.</title>
        <authorList>
            <person name="Li M."/>
        </authorList>
    </citation>
    <scope>NUCLEOTIDE SEQUENCE [LARGE SCALE GENOMIC DNA]</scope>
    <source>
        <strain evidence="2 3">31A1R</strain>
    </source>
</reference>
<name>A0ABU5J2P9_9BACI</name>
<dbReference type="RefSeq" id="WP_322447990.1">
    <property type="nucleotide sequence ID" value="NZ_JAXOFX010000015.1"/>
</dbReference>
<dbReference type="SUPFAM" id="SSF53067">
    <property type="entry name" value="Actin-like ATPase domain"/>
    <property type="match status" value="2"/>
</dbReference>
<keyword evidence="3" id="KW-1185">Reference proteome</keyword>
<dbReference type="Gene3D" id="3.30.420.40">
    <property type="match status" value="2"/>
</dbReference>
<dbReference type="InterPro" id="IPR052519">
    <property type="entry name" value="Euk-type_GlcNAc_Kinase"/>
</dbReference>
<feature type="domain" description="ATPase BadF/BadG/BcrA/BcrD type" evidence="1">
    <location>
        <begin position="4"/>
        <end position="299"/>
    </location>
</feature>
<dbReference type="InterPro" id="IPR043129">
    <property type="entry name" value="ATPase_NBD"/>
</dbReference>
<comment type="caution">
    <text evidence="2">The sequence shown here is derived from an EMBL/GenBank/DDBJ whole genome shotgun (WGS) entry which is preliminary data.</text>
</comment>
<dbReference type="PANTHER" id="PTHR43190">
    <property type="entry name" value="N-ACETYL-D-GLUCOSAMINE KINASE"/>
    <property type="match status" value="1"/>
</dbReference>
<protein>
    <submittedName>
        <fullName evidence="2">BadF/BadG/BcrA/BcrD ATPase family protein</fullName>
    </submittedName>
</protein>